<comment type="caution">
    <text evidence="5">The sequence shown here is derived from an EMBL/GenBank/DDBJ whole genome shotgun (WGS) entry which is preliminary data.</text>
</comment>
<dbReference type="InterPro" id="IPR002772">
    <property type="entry name" value="Glyco_hydro_3_C"/>
</dbReference>
<dbReference type="AlphaFoldDB" id="A0A5D0CND3"/>
<gene>
    <name evidence="5" type="ORF">FRY98_23110</name>
</gene>
<feature type="transmembrane region" description="Helical" evidence="3">
    <location>
        <begin position="911"/>
        <end position="934"/>
    </location>
</feature>
<dbReference type="SUPFAM" id="SSF52279">
    <property type="entry name" value="Beta-D-glucan exohydrolase, C-terminal domain"/>
    <property type="match status" value="1"/>
</dbReference>
<comment type="similarity">
    <text evidence="1">Belongs to the glycosyl hydrolase 3 family.</text>
</comment>
<feature type="transmembrane region" description="Helical" evidence="3">
    <location>
        <begin position="51"/>
        <end position="74"/>
    </location>
</feature>
<keyword evidence="6" id="KW-1185">Reference proteome</keyword>
<keyword evidence="3" id="KW-0472">Membrane</keyword>
<dbReference type="Gene3D" id="3.40.50.1700">
    <property type="entry name" value="Glycoside hydrolase family 3 C-terminal domain"/>
    <property type="match status" value="1"/>
</dbReference>
<feature type="domain" description="Fibronectin type III-like" evidence="4">
    <location>
        <begin position="448"/>
        <end position="522"/>
    </location>
</feature>
<accession>A0A5D0CND3</accession>
<keyword evidence="2" id="KW-0378">Hydrolase</keyword>
<dbReference type="GO" id="GO:0005975">
    <property type="term" value="P:carbohydrate metabolic process"/>
    <property type="evidence" value="ECO:0007669"/>
    <property type="project" value="InterPro"/>
</dbReference>
<dbReference type="Pfam" id="PF14310">
    <property type="entry name" value="Fn3-like"/>
    <property type="match status" value="1"/>
</dbReference>
<evidence type="ECO:0000256" key="1">
    <source>
        <dbReference type="ARBA" id="ARBA00005336"/>
    </source>
</evidence>
<evidence type="ECO:0000256" key="3">
    <source>
        <dbReference type="SAM" id="Phobius"/>
    </source>
</evidence>
<dbReference type="InterPro" id="IPR013783">
    <property type="entry name" value="Ig-like_fold"/>
</dbReference>
<evidence type="ECO:0000313" key="6">
    <source>
        <dbReference type="Proteomes" id="UP000325218"/>
    </source>
</evidence>
<dbReference type="Gene3D" id="2.60.40.10">
    <property type="entry name" value="Immunoglobulins"/>
    <property type="match status" value="1"/>
</dbReference>
<dbReference type="Pfam" id="PF00933">
    <property type="entry name" value="Glyco_hydro_3"/>
    <property type="match status" value="1"/>
</dbReference>
<dbReference type="InterPro" id="IPR017853">
    <property type="entry name" value="GH"/>
</dbReference>
<dbReference type="SUPFAM" id="SSF51445">
    <property type="entry name" value="(Trans)glycosidases"/>
    <property type="match status" value="1"/>
</dbReference>
<sequence length="953" mass="104838">MIGTIVTVSMVSIAETLKILLVSVIILAVLIAAFGFVWARRNQTEKKGWRRFWLACLSLGLVIVIALNVGIGHYQVVINQYLTKVKIDEEKKAQVTAESKAVVEQIEDEGIVLLENKGNVLPLDQNSASEKNVNVFGQASVRMVYGGSGSGSGDESANVSIQQGLENAGFKVNSELTDFYNTHAPEKKKQDNFNLDGGDYTLSEPATSEFSEDLLKKAEEFSDVALIVLSRSGGEGGDLPFETSEYGGSKDRHYLKLSEAEEKMIDLVTSRNFKKVVVVINSSNAMELGFLEKEGVDAAILIGGPGATGNNSVGRILAGAVNPSGRLVDTYAYDITTSPAYFNAGNFSYSNTKHKAVDKFGKESEKYHAFLNYAEGIYVGYRYYETRYVDNKTGQVDEAAYQKAVQYPFGYGLSYSNFKQEITNYQTSADTISVEVKVTNTGDKAGKDVVQLYYTPPYYEGGIEKSHVVLGAFDKTEVLEPGASETIKLDIPVEEMASYDDRKEKAYVLEAGVYGIKLMSNAHDVIDSRTYEVKDTIVYNQDNKRASDQTVATNVFDDARGDVTYVSRADWEGTLPKERTADKEASPELIKALENKQPVDNPEDKDITFADHGLELKDLVGLDYNDPKWAQLLEQLSIDEMAQLIGFGGYATQAIESIKKPATTDLDGPAGVNALLTGINGVQFMSEVVLASTWNVDLAHKMGEYMANEAIVYGVSGLYAPAMNIHRTPFSGRNFEYYSEDALLSGKMGAAAVQGAFTKGVYSYIKHYALNDQETNRDGVAVWSNEQAIRELYLKPFEISVKEGKSTAVMSSFNRLGTTWAGAHYGLLTTVLRDEWGFKGMVITDWDLFPHMDTDRAIRAGNDLMLTTIGEKPSKLSTDTNTGKQAMRKASHNILYTVANSNAFEINVTPYPFWVLALGIGNLVLLALLTLGFYKVTHKRRKVKQAAAETETL</sequence>
<evidence type="ECO:0000313" key="5">
    <source>
        <dbReference type="EMBL" id="TYA11080.1"/>
    </source>
</evidence>
<dbReference type="EMBL" id="VSDO01000005">
    <property type="protein sequence ID" value="TYA11080.1"/>
    <property type="molecule type" value="Genomic_DNA"/>
</dbReference>
<dbReference type="InterPro" id="IPR050288">
    <property type="entry name" value="Cellulose_deg_GH3"/>
</dbReference>
<proteinExistence type="inferred from homology"/>
<keyword evidence="3" id="KW-0812">Transmembrane</keyword>
<organism evidence="5 6">
    <name type="scientific">Paenibacillus faecis</name>
    <dbReference type="NCBI Taxonomy" id="862114"/>
    <lineage>
        <taxon>Bacteria</taxon>
        <taxon>Bacillati</taxon>
        <taxon>Bacillota</taxon>
        <taxon>Bacilli</taxon>
        <taxon>Bacillales</taxon>
        <taxon>Paenibacillaceae</taxon>
        <taxon>Paenibacillus</taxon>
    </lineage>
</organism>
<dbReference type="InterPro" id="IPR036962">
    <property type="entry name" value="Glyco_hydro_3_N_sf"/>
</dbReference>
<keyword evidence="3" id="KW-1133">Transmembrane helix</keyword>
<dbReference type="Proteomes" id="UP000325218">
    <property type="component" value="Unassembled WGS sequence"/>
</dbReference>
<dbReference type="GO" id="GO:0004553">
    <property type="term" value="F:hydrolase activity, hydrolyzing O-glycosyl compounds"/>
    <property type="evidence" value="ECO:0007669"/>
    <property type="project" value="InterPro"/>
</dbReference>
<feature type="transmembrane region" description="Helical" evidence="3">
    <location>
        <begin position="19"/>
        <end position="39"/>
    </location>
</feature>
<dbReference type="InterPro" id="IPR026891">
    <property type="entry name" value="Fn3-like"/>
</dbReference>
<dbReference type="PANTHER" id="PTHR42715">
    <property type="entry name" value="BETA-GLUCOSIDASE"/>
    <property type="match status" value="1"/>
</dbReference>
<name>A0A5D0CND3_9BACL</name>
<dbReference type="SMART" id="SM01217">
    <property type="entry name" value="Fn3_like"/>
    <property type="match status" value="1"/>
</dbReference>
<protein>
    <submittedName>
        <fullName evidence="5">Beta-glucosidase</fullName>
    </submittedName>
</protein>
<dbReference type="Pfam" id="PF01915">
    <property type="entry name" value="Glyco_hydro_3_C"/>
    <property type="match status" value="1"/>
</dbReference>
<dbReference type="InterPro" id="IPR001764">
    <property type="entry name" value="Glyco_hydro_3_N"/>
</dbReference>
<dbReference type="OrthoDB" id="9805821at2"/>
<dbReference type="InterPro" id="IPR036881">
    <property type="entry name" value="Glyco_hydro_3_C_sf"/>
</dbReference>
<dbReference type="PRINTS" id="PR00133">
    <property type="entry name" value="GLHYDRLASE3"/>
</dbReference>
<dbReference type="Gene3D" id="3.20.20.300">
    <property type="entry name" value="Glycoside hydrolase, family 3, N-terminal domain"/>
    <property type="match status" value="1"/>
</dbReference>
<evidence type="ECO:0000256" key="2">
    <source>
        <dbReference type="ARBA" id="ARBA00022801"/>
    </source>
</evidence>
<evidence type="ECO:0000259" key="4">
    <source>
        <dbReference type="SMART" id="SM01217"/>
    </source>
</evidence>
<reference evidence="5 6" key="1">
    <citation type="submission" date="2019-08" db="EMBL/GenBank/DDBJ databases">
        <title>Genome sequencing of Paenibacillus faecis DSM 23593(T).</title>
        <authorList>
            <person name="Kook J.-K."/>
            <person name="Park S.-N."/>
            <person name="Lim Y.K."/>
        </authorList>
    </citation>
    <scope>NUCLEOTIDE SEQUENCE [LARGE SCALE GENOMIC DNA]</scope>
    <source>
        <strain evidence="5 6">DSM 23593</strain>
    </source>
</reference>
<dbReference type="PANTHER" id="PTHR42715:SF10">
    <property type="entry name" value="BETA-GLUCOSIDASE"/>
    <property type="match status" value="1"/>
</dbReference>